<dbReference type="OrthoDB" id="9800296at2"/>
<reference evidence="2" key="1">
    <citation type="submission" date="2018-08" db="EMBL/GenBank/DDBJ databases">
        <authorList>
            <person name="Grouzdev D.S."/>
            <person name="Krutkina M.S."/>
        </authorList>
    </citation>
    <scope>NUCLEOTIDE SEQUENCE [LARGE SCALE GENOMIC DNA]</scope>
    <source>
        <strain evidence="2">4-11</strain>
    </source>
</reference>
<gene>
    <name evidence="1" type="ORF">DYP60_09815</name>
</gene>
<evidence type="ECO:0000313" key="2">
    <source>
        <dbReference type="Proteomes" id="UP000264002"/>
    </source>
</evidence>
<accession>A0A372MFD9</accession>
<dbReference type="Proteomes" id="UP000264002">
    <property type="component" value="Unassembled WGS sequence"/>
</dbReference>
<evidence type="ECO:0008006" key="3">
    <source>
        <dbReference type="Google" id="ProtNLM"/>
    </source>
</evidence>
<reference evidence="1 2" key="2">
    <citation type="submission" date="2018-09" db="EMBL/GenBank/DDBJ databases">
        <title>Genome of Sphaerochaeta halotolerans strain 4-11.</title>
        <authorList>
            <person name="Nazina T.N."/>
            <person name="Sokolova D.S."/>
        </authorList>
    </citation>
    <scope>NUCLEOTIDE SEQUENCE [LARGE SCALE GENOMIC DNA]</scope>
    <source>
        <strain evidence="1 2">4-11</strain>
    </source>
</reference>
<keyword evidence="2" id="KW-1185">Reference proteome</keyword>
<dbReference type="AlphaFoldDB" id="A0A372MFD9"/>
<organism evidence="1 2">
    <name type="scientific">Sphaerochaeta halotolerans</name>
    <dbReference type="NCBI Taxonomy" id="2293840"/>
    <lineage>
        <taxon>Bacteria</taxon>
        <taxon>Pseudomonadati</taxon>
        <taxon>Spirochaetota</taxon>
        <taxon>Spirochaetia</taxon>
        <taxon>Spirochaetales</taxon>
        <taxon>Sphaerochaetaceae</taxon>
        <taxon>Sphaerochaeta</taxon>
    </lineage>
</organism>
<comment type="caution">
    <text evidence="1">The sequence shown here is derived from an EMBL/GenBank/DDBJ whole genome shotgun (WGS) entry which is preliminary data.</text>
</comment>
<protein>
    <recommendedName>
        <fullName evidence="3">Cytoplasmic protein</fullName>
    </recommendedName>
</protein>
<dbReference type="RefSeq" id="WP_117330823.1">
    <property type="nucleotide sequence ID" value="NZ_QUWK01000009.1"/>
</dbReference>
<dbReference type="EMBL" id="QUWK01000009">
    <property type="protein sequence ID" value="RFU94485.1"/>
    <property type="molecule type" value="Genomic_DNA"/>
</dbReference>
<name>A0A372MFD9_9SPIR</name>
<proteinExistence type="predicted"/>
<evidence type="ECO:0000313" key="1">
    <source>
        <dbReference type="EMBL" id="RFU94485.1"/>
    </source>
</evidence>
<sequence length="128" mass="14467">MKRKRSPYIPFVSEKYSPDYVELAHKATFANESQILESDSCTCFYCGHTFNPKDEERLYWITESAGREKTLQCPMCGIDCLIGNASGFPIHDPEFITICTESWFGGISRISDGLTVERLALADILLDD</sequence>